<dbReference type="CDD" id="cd11711">
    <property type="entry name" value="GINS_A_Sld5"/>
    <property type="match status" value="1"/>
</dbReference>
<dbReference type="Pfam" id="PF05916">
    <property type="entry name" value="Sld5"/>
    <property type="match status" value="1"/>
</dbReference>
<dbReference type="PANTHER" id="PTHR21206">
    <property type="entry name" value="SLD5 PROTEIN"/>
    <property type="match status" value="1"/>
</dbReference>
<dbReference type="InterPro" id="IPR038749">
    <property type="entry name" value="Sld5_GINS_A"/>
</dbReference>
<keyword evidence="11" id="KW-1185">Reference proteome</keyword>
<evidence type="ECO:0000256" key="3">
    <source>
        <dbReference type="ARBA" id="ARBA00011352"/>
    </source>
</evidence>
<evidence type="ECO:0000313" key="11">
    <source>
        <dbReference type="Proteomes" id="UP001152885"/>
    </source>
</evidence>
<evidence type="ECO:0000256" key="2">
    <source>
        <dbReference type="ARBA" id="ARBA00008187"/>
    </source>
</evidence>
<evidence type="ECO:0000313" key="10">
    <source>
        <dbReference type="EMBL" id="CAI5756291.1"/>
    </source>
</evidence>
<comment type="subcellular location">
    <subcellularLocation>
        <location evidence="1 7">Nucleus</location>
    </subcellularLocation>
</comment>
<dbReference type="OrthoDB" id="338231at2759"/>
<evidence type="ECO:0000256" key="5">
    <source>
        <dbReference type="ARBA" id="ARBA00022705"/>
    </source>
</evidence>
<gene>
    <name evidence="10" type="ORF">CANVERA_P0807</name>
</gene>
<dbReference type="EMBL" id="CANTUO010000001">
    <property type="protein sequence ID" value="CAI5756291.1"/>
    <property type="molecule type" value="Genomic_DNA"/>
</dbReference>
<accession>A0A9W4TQD8</accession>
<feature type="domain" description="DNA replication complex GINS protein SLD5 C-terminal" evidence="9">
    <location>
        <begin position="142"/>
        <end position="189"/>
    </location>
</feature>
<comment type="caution">
    <text evidence="10">The sequence shown here is derived from an EMBL/GenBank/DDBJ whole genome shotgun (WGS) entry which is preliminary data.</text>
</comment>
<dbReference type="PIRSF" id="PIRSF007764">
    <property type="entry name" value="Sld5"/>
    <property type="match status" value="1"/>
</dbReference>
<dbReference type="InterPro" id="IPR031633">
    <property type="entry name" value="SLD5_C"/>
</dbReference>
<evidence type="ECO:0000259" key="9">
    <source>
        <dbReference type="Pfam" id="PF16922"/>
    </source>
</evidence>
<comment type="function">
    <text evidence="7">The GINS complex plays an essential role in the initiation of DNA replication.</text>
</comment>
<dbReference type="InterPro" id="IPR021151">
    <property type="entry name" value="GINS_A"/>
</dbReference>
<name>A0A9W4TQD8_9ASCO</name>
<keyword evidence="5 7" id="KW-0235">DNA replication</keyword>
<proteinExistence type="inferred from homology"/>
<evidence type="ECO:0000259" key="8">
    <source>
        <dbReference type="Pfam" id="PF05916"/>
    </source>
</evidence>
<comment type="subunit">
    <text evidence="3">Component of the GINS complex which is a heterotetramer of SLD5, PSF1, PSF2 and PSF3.</text>
</comment>
<evidence type="ECO:0000256" key="1">
    <source>
        <dbReference type="ARBA" id="ARBA00004123"/>
    </source>
</evidence>
<dbReference type="GO" id="GO:0000727">
    <property type="term" value="P:double-strand break repair via break-induced replication"/>
    <property type="evidence" value="ECO:0007669"/>
    <property type="project" value="TreeGrafter"/>
</dbReference>
<dbReference type="Proteomes" id="UP001152885">
    <property type="component" value="Unassembled WGS sequence"/>
</dbReference>
<dbReference type="PANTHER" id="PTHR21206:SF0">
    <property type="entry name" value="DNA REPLICATION COMPLEX GINS PROTEIN SLD5"/>
    <property type="match status" value="1"/>
</dbReference>
<comment type="similarity">
    <text evidence="2 7">Belongs to the GINS4/SLD5 family.</text>
</comment>
<dbReference type="SUPFAM" id="SSF158573">
    <property type="entry name" value="GINS helical bundle-like"/>
    <property type="match status" value="1"/>
</dbReference>
<evidence type="ECO:0000256" key="6">
    <source>
        <dbReference type="ARBA" id="ARBA00023242"/>
    </source>
</evidence>
<keyword evidence="6 7" id="KW-0539">Nucleus</keyword>
<dbReference type="AlphaFoldDB" id="A0A9W4TQD8"/>
<organism evidence="10 11">
    <name type="scientific">Candida verbasci</name>
    <dbReference type="NCBI Taxonomy" id="1227364"/>
    <lineage>
        <taxon>Eukaryota</taxon>
        <taxon>Fungi</taxon>
        <taxon>Dikarya</taxon>
        <taxon>Ascomycota</taxon>
        <taxon>Saccharomycotina</taxon>
        <taxon>Pichiomycetes</taxon>
        <taxon>Debaryomycetaceae</taxon>
        <taxon>Candida/Lodderomyces clade</taxon>
        <taxon>Candida</taxon>
    </lineage>
</organism>
<dbReference type="GO" id="GO:0006261">
    <property type="term" value="P:DNA-templated DNA replication"/>
    <property type="evidence" value="ECO:0007669"/>
    <property type="project" value="InterPro"/>
</dbReference>
<dbReference type="InterPro" id="IPR036224">
    <property type="entry name" value="GINS_bundle-like_dom_sf"/>
</dbReference>
<reference evidence="10" key="1">
    <citation type="submission" date="2022-12" db="EMBL/GenBank/DDBJ databases">
        <authorList>
            <person name="Brejova B."/>
        </authorList>
    </citation>
    <scope>NUCLEOTIDE SEQUENCE</scope>
</reference>
<protein>
    <recommendedName>
        <fullName evidence="4 7">DNA replication complex GINS protein SLD5</fullName>
    </recommendedName>
</protein>
<dbReference type="InterPro" id="IPR008591">
    <property type="entry name" value="GINS_Sld5"/>
</dbReference>
<dbReference type="GO" id="GO:0000811">
    <property type="term" value="C:GINS complex"/>
    <property type="evidence" value="ECO:0007669"/>
    <property type="project" value="UniProtKB-UniRule"/>
</dbReference>
<dbReference type="Pfam" id="PF16922">
    <property type="entry name" value="SLD5_C"/>
    <property type="match status" value="1"/>
</dbReference>
<evidence type="ECO:0000256" key="7">
    <source>
        <dbReference type="PIRNR" id="PIRNR007764"/>
    </source>
</evidence>
<dbReference type="SUPFAM" id="SSF160059">
    <property type="entry name" value="PriA/YqbF domain"/>
    <property type="match status" value="1"/>
</dbReference>
<feature type="domain" description="GINS subunit" evidence="8">
    <location>
        <begin position="29"/>
        <end position="117"/>
    </location>
</feature>
<evidence type="ECO:0000256" key="4">
    <source>
        <dbReference type="ARBA" id="ARBA00014804"/>
    </source>
</evidence>
<dbReference type="Gene3D" id="1.20.58.1030">
    <property type="match status" value="1"/>
</dbReference>
<sequence length="192" mass="22889">MRAMIHERMAPELLPYKTDLMKNILSHIESQQQFLLDSHEYSDMNNKDLKLQLMIIETELERIQYIIRLYLRVRLNKLQQFTVFYLNDENQNGLLSSEEREYIGKYFQIMSKLYNNSFLKKVPTILSYLDDTSGGQSMIVKPEMNYPVFIKCLNDRIIDLNKDEQLELVKDGVYVVKYNIIKKYLDSDIILI</sequence>